<dbReference type="FunCoup" id="R7TNV4">
    <property type="interactions" value="162"/>
</dbReference>
<dbReference type="CDD" id="cd14498">
    <property type="entry name" value="DSP"/>
    <property type="match status" value="1"/>
</dbReference>
<feature type="domain" description="Tyrosine-protein phosphatase" evidence="5">
    <location>
        <begin position="1"/>
        <end position="149"/>
    </location>
</feature>
<reference evidence="7 9" key="2">
    <citation type="journal article" date="2013" name="Nature">
        <title>Insights into bilaterian evolution from three spiralian genomes.</title>
        <authorList>
            <person name="Simakov O."/>
            <person name="Marletaz F."/>
            <person name="Cho S.J."/>
            <person name="Edsinger-Gonzales E."/>
            <person name="Havlak P."/>
            <person name="Hellsten U."/>
            <person name="Kuo D.H."/>
            <person name="Larsson T."/>
            <person name="Lv J."/>
            <person name="Arendt D."/>
            <person name="Savage R."/>
            <person name="Osoegawa K."/>
            <person name="de Jong P."/>
            <person name="Grimwood J."/>
            <person name="Chapman J.A."/>
            <person name="Shapiro H."/>
            <person name="Aerts A."/>
            <person name="Otillar R.P."/>
            <person name="Terry A.Y."/>
            <person name="Boore J.L."/>
            <person name="Grigoriev I.V."/>
            <person name="Lindberg D.R."/>
            <person name="Seaver E.C."/>
            <person name="Weisblat D.A."/>
            <person name="Putnam N.H."/>
            <person name="Rokhsar D.S."/>
        </authorList>
    </citation>
    <scope>NUCLEOTIDE SEQUENCE</scope>
    <source>
        <strain evidence="7 9">I ESC-2004</strain>
    </source>
</reference>
<dbReference type="EnsemblMetazoa" id="CapteT27532">
    <property type="protein sequence ID" value="CapteP27532"/>
    <property type="gene ID" value="CapteG27532"/>
</dbReference>
<dbReference type="OMA" id="HENMTIV"/>
<dbReference type="GO" id="GO:0043409">
    <property type="term" value="P:negative regulation of MAPK cascade"/>
    <property type="evidence" value="ECO:0007669"/>
    <property type="project" value="TreeGrafter"/>
</dbReference>
<dbReference type="PROSITE" id="PS50056">
    <property type="entry name" value="TYR_PHOSPHATASE_2"/>
    <property type="match status" value="1"/>
</dbReference>
<dbReference type="EC" id="3.1.3.48" evidence="2"/>
<accession>R7TNV4</accession>
<dbReference type="STRING" id="283909.R7TNV4"/>
<dbReference type="Proteomes" id="UP000014760">
    <property type="component" value="Unassembled WGS sequence"/>
</dbReference>
<gene>
    <name evidence="7" type="ORF">CAPTEDRAFT_27532</name>
</gene>
<evidence type="ECO:0000256" key="4">
    <source>
        <dbReference type="ARBA" id="ARBA00022912"/>
    </source>
</evidence>
<dbReference type="InterPro" id="IPR029021">
    <property type="entry name" value="Prot-tyrosine_phosphatase-like"/>
</dbReference>
<dbReference type="GO" id="GO:0004725">
    <property type="term" value="F:protein tyrosine phosphatase activity"/>
    <property type="evidence" value="ECO:0007669"/>
    <property type="project" value="UniProtKB-EC"/>
</dbReference>
<keyword evidence="3" id="KW-0378">Hydrolase</keyword>
<feature type="non-terminal residue" evidence="7">
    <location>
        <position position="1"/>
    </location>
</feature>
<dbReference type="AlphaFoldDB" id="R7TNV4"/>
<dbReference type="InterPro" id="IPR016130">
    <property type="entry name" value="Tyr_Pase_AS"/>
</dbReference>
<dbReference type="OrthoDB" id="426001at2759"/>
<sequence length="152" mass="17469">PSHLIEHVYLGCQSQAESLRMLRKYNITHVLNCAGYKGPRPEPHASPYGDIGIEYLEFQADDYEDYDITQHFAEAFQYLDQAKRQRGNVLVHCALGINRSAATCLAYIMQHQRKTLFEATRLIKRKRKVALTNRGFQVQLVKFAKSIGLLDK</sequence>
<evidence type="ECO:0000259" key="5">
    <source>
        <dbReference type="PROSITE" id="PS50054"/>
    </source>
</evidence>
<dbReference type="InterPro" id="IPR000340">
    <property type="entry name" value="Dual-sp_phosphatase_cat-dom"/>
</dbReference>
<evidence type="ECO:0000313" key="9">
    <source>
        <dbReference type="Proteomes" id="UP000014760"/>
    </source>
</evidence>
<keyword evidence="9" id="KW-1185">Reference proteome</keyword>
<keyword evidence="4" id="KW-0904">Protein phosphatase</keyword>
<dbReference type="PROSITE" id="PS00383">
    <property type="entry name" value="TYR_PHOSPHATASE_1"/>
    <property type="match status" value="1"/>
</dbReference>
<reference evidence="9" key="1">
    <citation type="submission" date="2012-12" db="EMBL/GenBank/DDBJ databases">
        <authorList>
            <person name="Hellsten U."/>
            <person name="Grimwood J."/>
            <person name="Chapman J.A."/>
            <person name="Shapiro H."/>
            <person name="Aerts A."/>
            <person name="Otillar R.P."/>
            <person name="Terry A.Y."/>
            <person name="Boore J.L."/>
            <person name="Simakov O."/>
            <person name="Marletaz F."/>
            <person name="Cho S.-J."/>
            <person name="Edsinger-Gonzales E."/>
            <person name="Havlak P."/>
            <person name="Kuo D.-H."/>
            <person name="Larsson T."/>
            <person name="Lv J."/>
            <person name="Arendt D."/>
            <person name="Savage R."/>
            <person name="Osoegawa K."/>
            <person name="de Jong P."/>
            <person name="Lindberg D.R."/>
            <person name="Seaver E.C."/>
            <person name="Weisblat D.A."/>
            <person name="Putnam N.H."/>
            <person name="Grigoriev I.V."/>
            <person name="Rokhsar D.S."/>
        </authorList>
    </citation>
    <scope>NUCLEOTIDE SEQUENCE</scope>
    <source>
        <strain evidence="9">I ESC-2004</strain>
    </source>
</reference>
<dbReference type="GO" id="GO:0005737">
    <property type="term" value="C:cytoplasm"/>
    <property type="evidence" value="ECO:0007669"/>
    <property type="project" value="TreeGrafter"/>
</dbReference>
<dbReference type="Pfam" id="PF00782">
    <property type="entry name" value="DSPc"/>
    <property type="match status" value="1"/>
</dbReference>
<comment type="similarity">
    <text evidence="1">Belongs to the protein-tyrosine phosphatase family. Non-receptor class dual specificity subfamily.</text>
</comment>
<name>R7TNV4_CAPTE</name>
<feature type="non-terminal residue" evidence="7">
    <location>
        <position position="152"/>
    </location>
</feature>
<feature type="domain" description="Tyrosine specific protein phosphatases" evidence="6">
    <location>
        <begin position="70"/>
        <end position="127"/>
    </location>
</feature>
<dbReference type="SMART" id="SM00195">
    <property type="entry name" value="DSPc"/>
    <property type="match status" value="1"/>
</dbReference>
<dbReference type="InterPro" id="IPR020422">
    <property type="entry name" value="TYR_PHOSPHATASE_DUAL_dom"/>
</dbReference>
<protein>
    <recommendedName>
        <fullName evidence="2">protein-tyrosine-phosphatase</fullName>
        <ecNumber evidence="2">3.1.3.48</ecNumber>
    </recommendedName>
</protein>
<dbReference type="EMBL" id="AMQN01011766">
    <property type="status" value="NOT_ANNOTATED_CDS"/>
    <property type="molecule type" value="Genomic_DNA"/>
</dbReference>
<evidence type="ECO:0000313" key="7">
    <source>
        <dbReference type="EMBL" id="ELT95568.1"/>
    </source>
</evidence>
<dbReference type="InterPro" id="IPR000387">
    <property type="entry name" value="Tyr_Pase_dom"/>
</dbReference>
<dbReference type="PANTHER" id="PTHR10159:SF529">
    <property type="entry name" value="TYROSINE-PROTEIN PHOSPHATASE DOMAIN-CONTAINING PROTEIN"/>
    <property type="match status" value="1"/>
</dbReference>
<evidence type="ECO:0000256" key="3">
    <source>
        <dbReference type="ARBA" id="ARBA00022801"/>
    </source>
</evidence>
<proteinExistence type="inferred from homology"/>
<evidence type="ECO:0000259" key="6">
    <source>
        <dbReference type="PROSITE" id="PS50056"/>
    </source>
</evidence>
<dbReference type="Gene3D" id="3.90.190.10">
    <property type="entry name" value="Protein tyrosine phosphatase superfamily"/>
    <property type="match status" value="1"/>
</dbReference>
<evidence type="ECO:0000256" key="2">
    <source>
        <dbReference type="ARBA" id="ARBA00013064"/>
    </source>
</evidence>
<evidence type="ECO:0000313" key="8">
    <source>
        <dbReference type="EnsemblMetazoa" id="CapteP27532"/>
    </source>
</evidence>
<dbReference type="PROSITE" id="PS50054">
    <property type="entry name" value="TYR_PHOSPHATASE_DUAL"/>
    <property type="match status" value="1"/>
</dbReference>
<dbReference type="EMBL" id="KB309082">
    <property type="protein sequence ID" value="ELT95568.1"/>
    <property type="molecule type" value="Genomic_DNA"/>
</dbReference>
<dbReference type="HOGENOM" id="CLU_027074_11_3_1"/>
<reference evidence="8" key="3">
    <citation type="submission" date="2015-06" db="UniProtKB">
        <authorList>
            <consortium name="EnsemblMetazoa"/>
        </authorList>
    </citation>
    <scope>IDENTIFICATION</scope>
</reference>
<dbReference type="PANTHER" id="PTHR10159">
    <property type="entry name" value="DUAL SPECIFICITY PROTEIN PHOSPHATASE"/>
    <property type="match status" value="1"/>
</dbReference>
<organism evidence="7">
    <name type="scientific">Capitella teleta</name>
    <name type="common">Polychaete worm</name>
    <dbReference type="NCBI Taxonomy" id="283909"/>
    <lineage>
        <taxon>Eukaryota</taxon>
        <taxon>Metazoa</taxon>
        <taxon>Spiralia</taxon>
        <taxon>Lophotrochozoa</taxon>
        <taxon>Annelida</taxon>
        <taxon>Polychaeta</taxon>
        <taxon>Sedentaria</taxon>
        <taxon>Scolecida</taxon>
        <taxon>Capitellidae</taxon>
        <taxon>Capitella</taxon>
    </lineage>
</organism>
<evidence type="ECO:0000256" key="1">
    <source>
        <dbReference type="ARBA" id="ARBA00008601"/>
    </source>
</evidence>
<dbReference type="SUPFAM" id="SSF52799">
    <property type="entry name" value="(Phosphotyrosine protein) phosphatases II"/>
    <property type="match status" value="1"/>
</dbReference>